<keyword evidence="1" id="KW-0472">Membrane</keyword>
<protein>
    <submittedName>
        <fullName evidence="2">Uncharacterized protein</fullName>
    </submittedName>
</protein>
<organism evidence="2">
    <name type="scientific">bioreactor metagenome</name>
    <dbReference type="NCBI Taxonomy" id="1076179"/>
    <lineage>
        <taxon>unclassified sequences</taxon>
        <taxon>metagenomes</taxon>
        <taxon>ecological metagenomes</taxon>
    </lineage>
</organism>
<evidence type="ECO:0000313" key="2">
    <source>
        <dbReference type="EMBL" id="MPN43616.1"/>
    </source>
</evidence>
<keyword evidence="1" id="KW-0812">Transmembrane</keyword>
<comment type="caution">
    <text evidence="2">The sequence shown here is derived from an EMBL/GenBank/DDBJ whole genome shotgun (WGS) entry which is preliminary data.</text>
</comment>
<gene>
    <name evidence="2" type="ORF">SDC9_191176</name>
</gene>
<feature type="transmembrane region" description="Helical" evidence="1">
    <location>
        <begin position="12"/>
        <end position="34"/>
    </location>
</feature>
<keyword evidence="1" id="KW-1133">Transmembrane helix</keyword>
<dbReference type="AlphaFoldDB" id="A0A645HYE8"/>
<feature type="transmembrane region" description="Helical" evidence="1">
    <location>
        <begin position="90"/>
        <end position="111"/>
    </location>
</feature>
<sequence>MSSADDIPPTPIMVILGKASLIILIMANATGLMLGPDVQTCPLSLPTTTFLFIGSIIIEGPREFTATTPFAPFSITVLTNPIGSGMCGLIFINIGLLVYFLIVATVCPITLKSLPT</sequence>
<dbReference type="EMBL" id="VSSQ01102124">
    <property type="protein sequence ID" value="MPN43616.1"/>
    <property type="molecule type" value="Genomic_DNA"/>
</dbReference>
<reference evidence="2" key="1">
    <citation type="submission" date="2019-08" db="EMBL/GenBank/DDBJ databases">
        <authorList>
            <person name="Kucharzyk K."/>
            <person name="Murdoch R.W."/>
            <person name="Higgins S."/>
            <person name="Loffler F."/>
        </authorList>
    </citation>
    <scope>NUCLEOTIDE SEQUENCE</scope>
</reference>
<accession>A0A645HYE8</accession>
<proteinExistence type="predicted"/>
<name>A0A645HYE8_9ZZZZ</name>
<evidence type="ECO:0000256" key="1">
    <source>
        <dbReference type="SAM" id="Phobius"/>
    </source>
</evidence>